<reference evidence="1 2" key="1">
    <citation type="submission" date="2016-07" db="EMBL/GenBank/DDBJ databases">
        <title>Pervasive Adenine N6-methylation of Active Genes in Fungi.</title>
        <authorList>
            <consortium name="DOE Joint Genome Institute"/>
            <person name="Mondo S.J."/>
            <person name="Dannebaum R.O."/>
            <person name="Kuo R.C."/>
            <person name="Labutti K."/>
            <person name="Haridas S."/>
            <person name="Kuo A."/>
            <person name="Salamov A."/>
            <person name="Ahrendt S.R."/>
            <person name="Lipzen A."/>
            <person name="Sullivan W."/>
            <person name="Andreopoulos W.B."/>
            <person name="Clum A."/>
            <person name="Lindquist E."/>
            <person name="Daum C."/>
            <person name="Ramamoorthy G.K."/>
            <person name="Gryganskyi A."/>
            <person name="Culley D."/>
            <person name="Magnuson J.K."/>
            <person name="James T.Y."/>
            <person name="O'Malley M.A."/>
            <person name="Stajich J.E."/>
            <person name="Spatafora J.W."/>
            <person name="Visel A."/>
            <person name="Grigoriev I.V."/>
        </authorList>
    </citation>
    <scope>NUCLEOTIDE SEQUENCE [LARGE SCALE GENOMIC DNA]</scope>
    <source>
        <strain evidence="1 2">JEL800</strain>
    </source>
</reference>
<evidence type="ECO:0000313" key="1">
    <source>
        <dbReference type="EMBL" id="ORY52872.1"/>
    </source>
</evidence>
<dbReference type="EMBL" id="MCGO01000002">
    <property type="protein sequence ID" value="ORY52872.1"/>
    <property type="molecule type" value="Genomic_DNA"/>
</dbReference>
<organism evidence="1 2">
    <name type="scientific">Rhizoclosmatium globosum</name>
    <dbReference type="NCBI Taxonomy" id="329046"/>
    <lineage>
        <taxon>Eukaryota</taxon>
        <taxon>Fungi</taxon>
        <taxon>Fungi incertae sedis</taxon>
        <taxon>Chytridiomycota</taxon>
        <taxon>Chytridiomycota incertae sedis</taxon>
        <taxon>Chytridiomycetes</taxon>
        <taxon>Chytridiales</taxon>
        <taxon>Chytriomycetaceae</taxon>
        <taxon>Rhizoclosmatium</taxon>
    </lineage>
</organism>
<accession>A0A1Y2D0S5</accession>
<proteinExistence type="predicted"/>
<gene>
    <name evidence="1" type="ORF">BCR33DRAFT_711292</name>
</gene>
<name>A0A1Y2D0S5_9FUNG</name>
<feature type="non-terminal residue" evidence="1">
    <location>
        <position position="60"/>
    </location>
</feature>
<protein>
    <submittedName>
        <fullName evidence="1">Uncharacterized protein</fullName>
    </submittedName>
</protein>
<dbReference type="Proteomes" id="UP000193642">
    <property type="component" value="Unassembled WGS sequence"/>
</dbReference>
<comment type="caution">
    <text evidence="1">The sequence shown here is derived from an EMBL/GenBank/DDBJ whole genome shotgun (WGS) entry which is preliminary data.</text>
</comment>
<sequence>MSSSYRFMQYLYRKNATHKLTFFGFPGSTGGFVRGGVAEEAIIGVMGNAGTSFPLFPGGL</sequence>
<keyword evidence="2" id="KW-1185">Reference proteome</keyword>
<dbReference type="AlphaFoldDB" id="A0A1Y2D0S5"/>
<evidence type="ECO:0000313" key="2">
    <source>
        <dbReference type="Proteomes" id="UP000193642"/>
    </source>
</evidence>